<name>A0AAW1MIY0_POPJA</name>
<gene>
    <name evidence="2" type="ORF">QE152_g6246</name>
</gene>
<evidence type="ECO:0000256" key="1">
    <source>
        <dbReference type="SAM" id="MobiDB-lite"/>
    </source>
</evidence>
<feature type="region of interest" description="Disordered" evidence="1">
    <location>
        <begin position="50"/>
        <end position="76"/>
    </location>
</feature>
<evidence type="ECO:0000313" key="2">
    <source>
        <dbReference type="EMBL" id="KAK9746230.1"/>
    </source>
</evidence>
<comment type="caution">
    <text evidence="2">The sequence shown here is derived from an EMBL/GenBank/DDBJ whole genome shotgun (WGS) entry which is preliminary data.</text>
</comment>
<sequence>MKPTTNNDSLNVDGSTFPLHFVTLPSDFQMKGQKMKLFSRKAVTINDLYRSSSSDSSGTDRSAYSERLYEQSSSTRNLRYQTARSAYYPDKFHALKEQIQILHQVINSRGKRISSLNDVVNNLQEQRQQLENRST</sequence>
<protein>
    <submittedName>
        <fullName evidence="2">Uncharacterized protein</fullName>
    </submittedName>
</protein>
<proteinExistence type="predicted"/>
<dbReference type="Proteomes" id="UP001458880">
    <property type="component" value="Unassembled WGS sequence"/>
</dbReference>
<dbReference type="AlphaFoldDB" id="A0AAW1MIY0"/>
<organism evidence="2 3">
    <name type="scientific">Popillia japonica</name>
    <name type="common">Japanese beetle</name>
    <dbReference type="NCBI Taxonomy" id="7064"/>
    <lineage>
        <taxon>Eukaryota</taxon>
        <taxon>Metazoa</taxon>
        <taxon>Ecdysozoa</taxon>
        <taxon>Arthropoda</taxon>
        <taxon>Hexapoda</taxon>
        <taxon>Insecta</taxon>
        <taxon>Pterygota</taxon>
        <taxon>Neoptera</taxon>
        <taxon>Endopterygota</taxon>
        <taxon>Coleoptera</taxon>
        <taxon>Polyphaga</taxon>
        <taxon>Scarabaeiformia</taxon>
        <taxon>Scarabaeidae</taxon>
        <taxon>Rutelinae</taxon>
        <taxon>Popillia</taxon>
    </lineage>
</organism>
<reference evidence="2 3" key="1">
    <citation type="journal article" date="2024" name="BMC Genomics">
        <title>De novo assembly and annotation of Popillia japonica's genome with initial clues to its potential as an invasive pest.</title>
        <authorList>
            <person name="Cucini C."/>
            <person name="Boschi S."/>
            <person name="Funari R."/>
            <person name="Cardaioli E."/>
            <person name="Iannotti N."/>
            <person name="Marturano G."/>
            <person name="Paoli F."/>
            <person name="Bruttini M."/>
            <person name="Carapelli A."/>
            <person name="Frati F."/>
            <person name="Nardi F."/>
        </authorList>
    </citation>
    <scope>NUCLEOTIDE SEQUENCE [LARGE SCALE GENOMIC DNA]</scope>
    <source>
        <strain evidence="2">DMR45628</strain>
    </source>
</reference>
<feature type="compositionally biased region" description="Low complexity" evidence="1">
    <location>
        <begin position="50"/>
        <end position="62"/>
    </location>
</feature>
<keyword evidence="3" id="KW-1185">Reference proteome</keyword>
<dbReference type="EMBL" id="JASPKY010000041">
    <property type="protein sequence ID" value="KAK9746230.1"/>
    <property type="molecule type" value="Genomic_DNA"/>
</dbReference>
<accession>A0AAW1MIY0</accession>
<evidence type="ECO:0000313" key="3">
    <source>
        <dbReference type="Proteomes" id="UP001458880"/>
    </source>
</evidence>